<evidence type="ECO:0000259" key="1">
    <source>
        <dbReference type="PROSITE" id="PS51340"/>
    </source>
</evidence>
<gene>
    <name evidence="2" type="ORF">ACFPU1_08885</name>
</gene>
<dbReference type="SUPFAM" id="SSF50800">
    <property type="entry name" value="PK beta-barrel domain-like"/>
    <property type="match status" value="1"/>
</dbReference>
<accession>A0ABW0YN93</accession>
<dbReference type="Gene3D" id="2.40.33.20">
    <property type="entry name" value="PK beta-barrel domain-like"/>
    <property type="match status" value="1"/>
</dbReference>
<feature type="domain" description="MOSC" evidence="1">
    <location>
        <begin position="39"/>
        <end position="173"/>
    </location>
</feature>
<dbReference type="Pfam" id="PF03473">
    <property type="entry name" value="MOSC"/>
    <property type="match status" value="1"/>
</dbReference>
<dbReference type="PANTHER" id="PTHR30212">
    <property type="entry name" value="PROTEIN YIIM"/>
    <property type="match status" value="1"/>
</dbReference>
<dbReference type="InterPro" id="IPR005163">
    <property type="entry name" value="Tri_helical_YiiM-like"/>
</dbReference>
<dbReference type="RefSeq" id="WP_385940207.1">
    <property type="nucleotide sequence ID" value="NZ_JBHSOZ010000003.1"/>
</dbReference>
<dbReference type="InterPro" id="IPR052353">
    <property type="entry name" value="Benzoxazolinone_Detox_Enz"/>
</dbReference>
<evidence type="ECO:0000313" key="3">
    <source>
        <dbReference type="Proteomes" id="UP001596142"/>
    </source>
</evidence>
<dbReference type="Proteomes" id="UP001596142">
    <property type="component" value="Unassembled WGS sequence"/>
</dbReference>
<keyword evidence="3" id="KW-1185">Reference proteome</keyword>
<dbReference type="EMBL" id="JBHSOZ010000003">
    <property type="protein sequence ID" value="MFC5712895.1"/>
    <property type="molecule type" value="Genomic_DNA"/>
</dbReference>
<dbReference type="PROSITE" id="PS51340">
    <property type="entry name" value="MOSC"/>
    <property type="match status" value="1"/>
</dbReference>
<sequence length="225" mass="25541">MVGAGTVEKGSVVSLNTGKAKKLSHQGENEILSGIYKEAVKEKALYLSFYNLDGDEQADLVNHGGIDKAVCVYPFEHYKYWKNRFPGSWPSGSFGENVTLQGYTETNTCIGDIFQWGESLVEVAQPRKPCHKLAKRHGIKELPLDVQNTGYTGYYVRVLEEGYVSDNDLFILKNRGSDVSIDFVNQVTYHHQPDQKSLKRLTELPQLTDSWRLSFEKKLKKLEEM</sequence>
<comment type="caution">
    <text evidence="2">The sequence shown here is derived from an EMBL/GenBank/DDBJ whole genome shotgun (WGS) entry which is preliminary data.</text>
</comment>
<reference evidence="3" key="1">
    <citation type="journal article" date="2019" name="Int. J. Syst. Evol. Microbiol.">
        <title>The Global Catalogue of Microorganisms (GCM) 10K type strain sequencing project: providing services to taxonomists for standard genome sequencing and annotation.</title>
        <authorList>
            <consortium name="The Broad Institute Genomics Platform"/>
            <consortium name="The Broad Institute Genome Sequencing Center for Infectious Disease"/>
            <person name="Wu L."/>
            <person name="Ma J."/>
        </authorList>
    </citation>
    <scope>NUCLEOTIDE SEQUENCE [LARGE SCALE GENOMIC DNA]</scope>
    <source>
        <strain evidence="3">CECT 7184</strain>
    </source>
</reference>
<dbReference type="Pfam" id="PF03475">
    <property type="entry name" value="YiiM_3-alpha"/>
    <property type="match status" value="1"/>
</dbReference>
<evidence type="ECO:0000313" key="2">
    <source>
        <dbReference type="EMBL" id="MFC5712895.1"/>
    </source>
</evidence>
<dbReference type="PANTHER" id="PTHR30212:SF4">
    <property type="entry name" value="MOSC DOMAIN-CONTAINING PROTEIN"/>
    <property type="match status" value="1"/>
</dbReference>
<dbReference type="InterPro" id="IPR011037">
    <property type="entry name" value="Pyrv_Knase-like_insert_dom_sf"/>
</dbReference>
<name>A0ABW0YN93_9BACI</name>
<dbReference type="InterPro" id="IPR005302">
    <property type="entry name" value="MoCF_Sase_C"/>
</dbReference>
<organism evidence="2 3">
    <name type="scientific">Thalassorhabdus alkalitolerans</name>
    <dbReference type="NCBI Taxonomy" id="2282697"/>
    <lineage>
        <taxon>Bacteria</taxon>
        <taxon>Bacillati</taxon>
        <taxon>Bacillota</taxon>
        <taxon>Bacilli</taxon>
        <taxon>Bacillales</taxon>
        <taxon>Bacillaceae</taxon>
        <taxon>Thalassorhabdus</taxon>
    </lineage>
</organism>
<protein>
    <submittedName>
        <fullName evidence="2">MOSC domain-containing protein</fullName>
    </submittedName>
</protein>
<proteinExistence type="predicted"/>